<proteinExistence type="predicted"/>
<gene>
    <name evidence="2" type="ORF">LITE_LOCUS35944</name>
</gene>
<evidence type="ECO:0000313" key="3">
    <source>
        <dbReference type="Proteomes" id="UP001154282"/>
    </source>
</evidence>
<accession>A0AAV0NZN0</accession>
<dbReference type="AlphaFoldDB" id="A0AAV0NZN0"/>
<dbReference type="Proteomes" id="UP001154282">
    <property type="component" value="Unassembled WGS sequence"/>
</dbReference>
<sequence>MQIDVRWRGDTGDEECRAALTSRSLTNPLPEKDSKKKQRGGAILCSAPKKTHPREEEIERRQPVVEPSPENEAMRTTPTKEPKEKRCDFGGTSTDERTALKTMMGRPSGCPPPGMEGGRKKEGGALPPVTLGCISSLANPRSRNADGATGLLAGFIPECVTVIEGKRSDDDVARVDANAVRAAEKMEISVNNIDGKETVRNGDYHLREALTQRSGSDGKETLCRGDYHLDEALTYRFQSCEQEGFAVGVDEYQKQTDEKRTVVERSNSYRSSETGHLSSASGGNQLELFVDVLLKSL</sequence>
<dbReference type="EMBL" id="CAMGYJ010000008">
    <property type="protein sequence ID" value="CAI0463892.1"/>
    <property type="molecule type" value="Genomic_DNA"/>
</dbReference>
<feature type="compositionally biased region" description="Basic and acidic residues" evidence="1">
    <location>
        <begin position="53"/>
        <end position="63"/>
    </location>
</feature>
<evidence type="ECO:0000256" key="1">
    <source>
        <dbReference type="SAM" id="MobiDB-lite"/>
    </source>
</evidence>
<reference evidence="2" key="1">
    <citation type="submission" date="2022-08" db="EMBL/GenBank/DDBJ databases">
        <authorList>
            <person name="Gutierrez-Valencia J."/>
        </authorList>
    </citation>
    <scope>NUCLEOTIDE SEQUENCE</scope>
</reference>
<keyword evidence="3" id="KW-1185">Reference proteome</keyword>
<evidence type="ECO:0000313" key="2">
    <source>
        <dbReference type="EMBL" id="CAI0463892.1"/>
    </source>
</evidence>
<feature type="region of interest" description="Disordered" evidence="1">
    <location>
        <begin position="256"/>
        <end position="280"/>
    </location>
</feature>
<comment type="caution">
    <text evidence="2">The sequence shown here is derived from an EMBL/GenBank/DDBJ whole genome shotgun (WGS) entry which is preliminary data.</text>
</comment>
<feature type="compositionally biased region" description="Polar residues" evidence="1">
    <location>
        <begin position="264"/>
        <end position="280"/>
    </location>
</feature>
<protein>
    <submittedName>
        <fullName evidence="2">Uncharacterized protein</fullName>
    </submittedName>
</protein>
<feature type="compositionally biased region" description="Basic and acidic residues" evidence="1">
    <location>
        <begin position="78"/>
        <end position="93"/>
    </location>
</feature>
<feature type="region of interest" description="Disordered" evidence="1">
    <location>
        <begin position="18"/>
        <end position="93"/>
    </location>
</feature>
<name>A0AAV0NZN0_9ROSI</name>
<organism evidence="2 3">
    <name type="scientific">Linum tenue</name>
    <dbReference type="NCBI Taxonomy" id="586396"/>
    <lineage>
        <taxon>Eukaryota</taxon>
        <taxon>Viridiplantae</taxon>
        <taxon>Streptophyta</taxon>
        <taxon>Embryophyta</taxon>
        <taxon>Tracheophyta</taxon>
        <taxon>Spermatophyta</taxon>
        <taxon>Magnoliopsida</taxon>
        <taxon>eudicotyledons</taxon>
        <taxon>Gunneridae</taxon>
        <taxon>Pentapetalae</taxon>
        <taxon>rosids</taxon>
        <taxon>fabids</taxon>
        <taxon>Malpighiales</taxon>
        <taxon>Linaceae</taxon>
        <taxon>Linum</taxon>
    </lineage>
</organism>